<dbReference type="EMBL" id="VWXX01000022">
    <property type="protein sequence ID" value="KAA6184232.1"/>
    <property type="molecule type" value="Genomic_DNA"/>
</dbReference>
<dbReference type="PROSITE" id="PS51977">
    <property type="entry name" value="WGR"/>
    <property type="match status" value="1"/>
</dbReference>
<dbReference type="InterPro" id="IPR036930">
    <property type="entry name" value="WGR_dom_sf"/>
</dbReference>
<evidence type="ECO:0000259" key="2">
    <source>
        <dbReference type="PROSITE" id="PS51977"/>
    </source>
</evidence>
<protein>
    <submittedName>
        <fullName evidence="3">WGR domain-containing protein</fullName>
    </submittedName>
</protein>
<feature type="domain" description="WGR" evidence="2">
    <location>
        <begin position="1"/>
        <end position="81"/>
    </location>
</feature>
<reference evidence="3 4" key="1">
    <citation type="submission" date="2019-09" db="EMBL/GenBank/DDBJ databases">
        <title>Whole-genome sequence of the purple sulfur bacterium Thiohalocapsa marina DSM 19078.</title>
        <authorList>
            <person name="Kyndt J.A."/>
            <person name="Meyer T.E."/>
        </authorList>
    </citation>
    <scope>NUCLEOTIDE SEQUENCE [LARGE SCALE GENOMIC DNA]</scope>
    <source>
        <strain evidence="3 4">DSM 19078</strain>
    </source>
</reference>
<evidence type="ECO:0000313" key="3">
    <source>
        <dbReference type="EMBL" id="KAA6184232.1"/>
    </source>
</evidence>
<accession>A0A5M8FRV7</accession>
<dbReference type="AlphaFoldDB" id="A0A5M8FRV7"/>
<gene>
    <name evidence="3" type="ORF">F2Q65_13025</name>
</gene>
<dbReference type="Pfam" id="PF05406">
    <property type="entry name" value="WGR"/>
    <property type="match status" value="1"/>
</dbReference>
<dbReference type="OrthoDB" id="5801306at2"/>
<dbReference type="RefSeq" id="WP_150093850.1">
    <property type="nucleotide sequence ID" value="NZ_VWXX01000022.1"/>
</dbReference>
<dbReference type="InterPro" id="IPR008893">
    <property type="entry name" value="WGR_domain"/>
</dbReference>
<dbReference type="InterPro" id="IPR049809">
    <property type="entry name" value="YehF/YfeS-like_WGR"/>
</dbReference>
<dbReference type="SUPFAM" id="SSF142921">
    <property type="entry name" value="WGR domain-like"/>
    <property type="match status" value="1"/>
</dbReference>
<sequence length="81" mass="9519">MLRWVHVQKQRYYQADLMEDLLGGWSVITAWGGLGSRLGRMRTHWVETREAGEQRLREIAERRRRHGYQPRGEGAGSQDQP</sequence>
<feature type="region of interest" description="Disordered" evidence="1">
    <location>
        <begin position="59"/>
        <end position="81"/>
    </location>
</feature>
<evidence type="ECO:0000313" key="4">
    <source>
        <dbReference type="Proteomes" id="UP000322981"/>
    </source>
</evidence>
<dbReference type="CDD" id="cd07996">
    <property type="entry name" value="WGR_MMR_like"/>
    <property type="match status" value="1"/>
</dbReference>
<dbReference type="Proteomes" id="UP000322981">
    <property type="component" value="Unassembled WGS sequence"/>
</dbReference>
<name>A0A5M8FRV7_9GAMM</name>
<comment type="caution">
    <text evidence="3">The sequence shown here is derived from an EMBL/GenBank/DDBJ whole genome shotgun (WGS) entry which is preliminary data.</text>
</comment>
<evidence type="ECO:0000256" key="1">
    <source>
        <dbReference type="SAM" id="MobiDB-lite"/>
    </source>
</evidence>
<proteinExistence type="predicted"/>
<organism evidence="3 4">
    <name type="scientific">Thiohalocapsa marina</name>
    <dbReference type="NCBI Taxonomy" id="424902"/>
    <lineage>
        <taxon>Bacteria</taxon>
        <taxon>Pseudomonadati</taxon>
        <taxon>Pseudomonadota</taxon>
        <taxon>Gammaproteobacteria</taxon>
        <taxon>Chromatiales</taxon>
        <taxon>Chromatiaceae</taxon>
        <taxon>Thiohalocapsa</taxon>
    </lineage>
</organism>
<keyword evidence="4" id="KW-1185">Reference proteome</keyword>